<proteinExistence type="predicted"/>
<dbReference type="HOGENOM" id="CLU_2530488_0_0_1"/>
<dbReference type="Gramene" id="ERN15525">
    <property type="protein sequence ID" value="ERN15525"/>
    <property type="gene ID" value="AMTR_s00048p00092440"/>
</dbReference>
<dbReference type="Proteomes" id="UP000017836">
    <property type="component" value="Unassembled WGS sequence"/>
</dbReference>
<organism evidence="1 2">
    <name type="scientific">Amborella trichopoda</name>
    <dbReference type="NCBI Taxonomy" id="13333"/>
    <lineage>
        <taxon>Eukaryota</taxon>
        <taxon>Viridiplantae</taxon>
        <taxon>Streptophyta</taxon>
        <taxon>Embryophyta</taxon>
        <taxon>Tracheophyta</taxon>
        <taxon>Spermatophyta</taxon>
        <taxon>Magnoliopsida</taxon>
        <taxon>Amborellales</taxon>
        <taxon>Amborellaceae</taxon>
        <taxon>Amborella</taxon>
    </lineage>
</organism>
<evidence type="ECO:0008006" key="3">
    <source>
        <dbReference type="Google" id="ProtNLM"/>
    </source>
</evidence>
<evidence type="ECO:0000313" key="1">
    <source>
        <dbReference type="EMBL" id="ERN15525.1"/>
    </source>
</evidence>
<dbReference type="InterPro" id="IPR040424">
    <property type="entry name" value="Smn1"/>
</dbReference>
<protein>
    <recommendedName>
        <fullName evidence="3">Survival motor neuron Tudor domain-containing protein</fullName>
    </recommendedName>
</protein>
<name>U5CZY6_AMBTC</name>
<dbReference type="EMBL" id="KI392502">
    <property type="protein sequence ID" value="ERN15525.1"/>
    <property type="molecule type" value="Genomic_DNA"/>
</dbReference>
<evidence type="ECO:0000313" key="2">
    <source>
        <dbReference type="Proteomes" id="UP000017836"/>
    </source>
</evidence>
<dbReference type="PANTHER" id="PTHR39267:SF1">
    <property type="entry name" value="SURVIVAL MOTOR NEURON PROTEIN"/>
    <property type="match status" value="1"/>
</dbReference>
<gene>
    <name evidence="1" type="ORF">AMTR_s00048p00092440</name>
</gene>
<keyword evidence="2" id="KW-1185">Reference proteome</keyword>
<reference evidence="2" key="1">
    <citation type="journal article" date="2013" name="Science">
        <title>The Amborella genome and the evolution of flowering plants.</title>
        <authorList>
            <consortium name="Amborella Genome Project"/>
        </authorList>
    </citation>
    <scope>NUCLEOTIDE SEQUENCE [LARGE SCALE GENOMIC DNA]</scope>
</reference>
<dbReference type="AlphaFoldDB" id="U5CZY6"/>
<sequence length="84" mass="9750">MLHNAILVRSVVSGPFLHGLEYLLCNISLKKYDEGEHKAEELEDKEWEDHNSETDISVVINAWYAAGFYTGKYYSEQSTKRRQP</sequence>
<dbReference type="PANTHER" id="PTHR39267">
    <property type="entry name" value="SURVIVAL MOTOR NEURON-LIKE PROTEIN 1"/>
    <property type="match status" value="1"/>
</dbReference>
<accession>U5CZY6</accession>